<feature type="domain" description="Low molecular weight protein antigen 6 PH" evidence="2">
    <location>
        <begin position="62"/>
        <end position="142"/>
    </location>
</feature>
<keyword evidence="1" id="KW-0812">Transmembrane</keyword>
<dbReference type="Pfam" id="PF10756">
    <property type="entry name" value="bPH_6"/>
    <property type="match status" value="1"/>
</dbReference>
<proteinExistence type="predicted"/>
<evidence type="ECO:0000313" key="4">
    <source>
        <dbReference type="Proteomes" id="UP000602198"/>
    </source>
</evidence>
<dbReference type="InterPro" id="IPR019692">
    <property type="entry name" value="CFP-6_PH"/>
</dbReference>
<evidence type="ECO:0000259" key="2">
    <source>
        <dbReference type="Pfam" id="PF10756"/>
    </source>
</evidence>
<keyword evidence="1" id="KW-0472">Membrane</keyword>
<comment type="caution">
    <text evidence="3">The sequence shown here is derived from an EMBL/GenBank/DDBJ whole genome shotgun (WGS) entry which is preliminary data.</text>
</comment>
<dbReference type="Proteomes" id="UP000602198">
    <property type="component" value="Unassembled WGS sequence"/>
</dbReference>
<accession>A0ABS1LYE3</accession>
<keyword evidence="1" id="KW-1133">Transmembrane helix</keyword>
<evidence type="ECO:0000256" key="1">
    <source>
        <dbReference type="SAM" id="Phobius"/>
    </source>
</evidence>
<sequence length="144" mass="15411">MTTDSVSRLSWSTPPAALAVCGVGGVVLAAAAVLANDAPARLLIGLAAFGLLCLAGLGLRQRPRLSVEPGDPAYLVVRGVAGPQRYSSKQITRARVVNYRRLGRRMPMLEIDVQHEGDEKLLIFGRWDLGASPDDVLDSLRAHL</sequence>
<feature type="transmembrane region" description="Helical" evidence="1">
    <location>
        <begin position="16"/>
        <end position="35"/>
    </location>
</feature>
<organism evidence="3 4">
    <name type="scientific">Nocardia acididurans</name>
    <dbReference type="NCBI Taxonomy" id="2802282"/>
    <lineage>
        <taxon>Bacteria</taxon>
        <taxon>Bacillati</taxon>
        <taxon>Actinomycetota</taxon>
        <taxon>Actinomycetes</taxon>
        <taxon>Mycobacteriales</taxon>
        <taxon>Nocardiaceae</taxon>
        <taxon>Nocardia</taxon>
    </lineage>
</organism>
<name>A0ABS1LYE3_9NOCA</name>
<keyword evidence="4" id="KW-1185">Reference proteome</keyword>
<dbReference type="RefSeq" id="WP_201942968.1">
    <property type="nucleotide sequence ID" value="NZ_JAERRJ010000001.1"/>
</dbReference>
<feature type="transmembrane region" description="Helical" evidence="1">
    <location>
        <begin position="42"/>
        <end position="59"/>
    </location>
</feature>
<protein>
    <submittedName>
        <fullName evidence="3">PH domain-containing protein</fullName>
    </submittedName>
</protein>
<dbReference type="EMBL" id="JAERRJ010000001">
    <property type="protein sequence ID" value="MBL1073256.1"/>
    <property type="molecule type" value="Genomic_DNA"/>
</dbReference>
<evidence type="ECO:0000313" key="3">
    <source>
        <dbReference type="EMBL" id="MBL1073256.1"/>
    </source>
</evidence>
<reference evidence="3 4" key="1">
    <citation type="submission" date="2021-01" db="EMBL/GenBank/DDBJ databases">
        <title>WGS of actinomycetes isolated from Thailand.</title>
        <authorList>
            <person name="Thawai C."/>
        </authorList>
    </citation>
    <scope>NUCLEOTIDE SEQUENCE [LARGE SCALE GENOMIC DNA]</scope>
    <source>
        <strain evidence="3 4">LPG 2</strain>
    </source>
</reference>
<gene>
    <name evidence="3" type="ORF">JK358_02485</name>
</gene>